<gene>
    <name evidence="2" type="ORF">TCLT_LOCUS10898</name>
</gene>
<protein>
    <submittedName>
        <fullName evidence="2 4">Uncharacterized protein</fullName>
    </submittedName>
</protein>
<proteinExistence type="predicted"/>
<sequence length="100" mass="11699">MERQIDQDGSSFINCILRIEECFILDGQDETFNNASYFGSLRSFLTYGIGDHYNVVKVISRVHFQDDENGRTRKCVTVNRDRQRSSALRKRQNLHGRKNI</sequence>
<evidence type="ECO:0000313" key="3">
    <source>
        <dbReference type="Proteomes" id="UP000276776"/>
    </source>
</evidence>
<evidence type="ECO:0000313" key="2">
    <source>
        <dbReference type="EMBL" id="VDN08616.1"/>
    </source>
</evidence>
<evidence type="ECO:0000313" key="4">
    <source>
        <dbReference type="WBParaSite" id="TCLT_0001092101-mRNA-1"/>
    </source>
</evidence>
<evidence type="ECO:0000256" key="1">
    <source>
        <dbReference type="SAM" id="MobiDB-lite"/>
    </source>
</evidence>
<keyword evidence="3" id="KW-1185">Reference proteome</keyword>
<feature type="compositionally biased region" description="Basic residues" evidence="1">
    <location>
        <begin position="87"/>
        <end position="100"/>
    </location>
</feature>
<name>A0A0N5DCJ7_THECL</name>
<dbReference type="AlphaFoldDB" id="A0A0N5DCJ7"/>
<accession>A0A0N5DCJ7</accession>
<organism evidence="4">
    <name type="scientific">Thelazia callipaeda</name>
    <name type="common">Oriental eyeworm</name>
    <name type="synonym">Parasitic nematode</name>
    <dbReference type="NCBI Taxonomy" id="103827"/>
    <lineage>
        <taxon>Eukaryota</taxon>
        <taxon>Metazoa</taxon>
        <taxon>Ecdysozoa</taxon>
        <taxon>Nematoda</taxon>
        <taxon>Chromadorea</taxon>
        <taxon>Rhabditida</taxon>
        <taxon>Spirurina</taxon>
        <taxon>Spiruromorpha</taxon>
        <taxon>Thelazioidea</taxon>
        <taxon>Thelaziidae</taxon>
        <taxon>Thelazia</taxon>
    </lineage>
</organism>
<feature type="region of interest" description="Disordered" evidence="1">
    <location>
        <begin position="79"/>
        <end position="100"/>
    </location>
</feature>
<dbReference type="EMBL" id="UYYF01005580">
    <property type="protein sequence ID" value="VDN08616.1"/>
    <property type="molecule type" value="Genomic_DNA"/>
</dbReference>
<dbReference type="WBParaSite" id="TCLT_0001092101-mRNA-1">
    <property type="protein sequence ID" value="TCLT_0001092101-mRNA-1"/>
    <property type="gene ID" value="TCLT_0001092101"/>
</dbReference>
<reference evidence="4" key="1">
    <citation type="submission" date="2017-02" db="UniProtKB">
        <authorList>
            <consortium name="WormBaseParasite"/>
        </authorList>
    </citation>
    <scope>IDENTIFICATION</scope>
</reference>
<reference evidence="2 3" key="2">
    <citation type="submission" date="2018-11" db="EMBL/GenBank/DDBJ databases">
        <authorList>
            <consortium name="Pathogen Informatics"/>
        </authorList>
    </citation>
    <scope>NUCLEOTIDE SEQUENCE [LARGE SCALE GENOMIC DNA]</scope>
</reference>
<dbReference type="Proteomes" id="UP000276776">
    <property type="component" value="Unassembled WGS sequence"/>
</dbReference>